<dbReference type="EMBL" id="LJIJ01000668">
    <property type="protein sequence ID" value="ODM95459.1"/>
    <property type="molecule type" value="Genomic_DNA"/>
</dbReference>
<comment type="caution">
    <text evidence="1">The sequence shown here is derived from an EMBL/GenBank/DDBJ whole genome shotgun (WGS) entry which is preliminary data.</text>
</comment>
<dbReference type="Proteomes" id="UP000094527">
    <property type="component" value="Unassembled WGS sequence"/>
</dbReference>
<keyword evidence="2" id="KW-1185">Reference proteome</keyword>
<name>A0A1D2MQR6_ORCCI</name>
<organism evidence="1 2">
    <name type="scientific">Orchesella cincta</name>
    <name type="common">Springtail</name>
    <name type="synonym">Podura cincta</name>
    <dbReference type="NCBI Taxonomy" id="48709"/>
    <lineage>
        <taxon>Eukaryota</taxon>
        <taxon>Metazoa</taxon>
        <taxon>Ecdysozoa</taxon>
        <taxon>Arthropoda</taxon>
        <taxon>Hexapoda</taxon>
        <taxon>Collembola</taxon>
        <taxon>Entomobryomorpha</taxon>
        <taxon>Entomobryoidea</taxon>
        <taxon>Orchesellidae</taxon>
        <taxon>Orchesellinae</taxon>
        <taxon>Orchesella</taxon>
    </lineage>
</organism>
<sequence length="88" mass="9571">MQVDEEKIVNPIATDEICGEPMVKVKEESNCNAEKEEFGDPLFEEKNRDLNVAAVMPPIQEDVARYATNPEDVAAVHATNPGAMSPAA</sequence>
<accession>A0A1D2MQR6</accession>
<protein>
    <submittedName>
        <fullName evidence="1">Uncharacterized protein</fullName>
    </submittedName>
</protein>
<reference evidence="1 2" key="1">
    <citation type="journal article" date="2016" name="Genome Biol. Evol.">
        <title>Gene Family Evolution Reflects Adaptation to Soil Environmental Stressors in the Genome of the Collembolan Orchesella cincta.</title>
        <authorList>
            <person name="Faddeeva-Vakhrusheva A."/>
            <person name="Derks M.F."/>
            <person name="Anvar S.Y."/>
            <person name="Agamennone V."/>
            <person name="Suring W."/>
            <person name="Smit S."/>
            <person name="van Straalen N.M."/>
            <person name="Roelofs D."/>
        </authorList>
    </citation>
    <scope>NUCLEOTIDE SEQUENCE [LARGE SCALE GENOMIC DNA]</scope>
    <source>
        <tissue evidence="1">Mixed pool</tissue>
    </source>
</reference>
<proteinExistence type="predicted"/>
<gene>
    <name evidence="1" type="ORF">Ocin01_11222</name>
</gene>
<evidence type="ECO:0000313" key="2">
    <source>
        <dbReference type="Proteomes" id="UP000094527"/>
    </source>
</evidence>
<evidence type="ECO:0000313" key="1">
    <source>
        <dbReference type="EMBL" id="ODM95459.1"/>
    </source>
</evidence>
<dbReference type="AlphaFoldDB" id="A0A1D2MQR6"/>